<dbReference type="CDD" id="cd00293">
    <property type="entry name" value="USP-like"/>
    <property type="match status" value="1"/>
</dbReference>
<dbReference type="AlphaFoldDB" id="A0A1H0EI90"/>
<dbReference type="STRING" id="1052260.SAMN05660199_00755"/>
<gene>
    <name evidence="3" type="ORF">SAMN05660199_00755</name>
</gene>
<dbReference type="Pfam" id="PF00582">
    <property type="entry name" value="Usp"/>
    <property type="match status" value="1"/>
</dbReference>
<dbReference type="OrthoDB" id="4273874at2"/>
<reference evidence="4" key="1">
    <citation type="submission" date="2016-10" db="EMBL/GenBank/DDBJ databases">
        <authorList>
            <person name="Varghese N."/>
            <person name="Submissions S."/>
        </authorList>
    </citation>
    <scope>NUCLEOTIDE SEQUENCE [LARGE SCALE GENOMIC DNA]</scope>
    <source>
        <strain evidence="4">DSM 45843</strain>
    </source>
</reference>
<sequence>MSIVLGYDESPGARRALGLAIDLAGRLDEPLVLVFGAAPPGVVGEEAGSHTQALVELGQTVLAHAVADAEAAGVRTVLELVDEKPVTALLQAAEKHDARVIVVGTYGETPLRGAILGSVPHKLLHLSDRPVLCVPADRG</sequence>
<name>A0A1H0EI90_9ACTN</name>
<dbReference type="InterPro" id="IPR006015">
    <property type="entry name" value="Universal_stress_UspA"/>
</dbReference>
<evidence type="ECO:0000313" key="3">
    <source>
        <dbReference type="EMBL" id="SDN82020.1"/>
    </source>
</evidence>
<organism evidence="3 4">
    <name type="scientific">Klenkia soli</name>
    <dbReference type="NCBI Taxonomy" id="1052260"/>
    <lineage>
        <taxon>Bacteria</taxon>
        <taxon>Bacillati</taxon>
        <taxon>Actinomycetota</taxon>
        <taxon>Actinomycetes</taxon>
        <taxon>Geodermatophilales</taxon>
        <taxon>Geodermatophilaceae</taxon>
        <taxon>Klenkia</taxon>
    </lineage>
</organism>
<dbReference type="PRINTS" id="PR01438">
    <property type="entry name" value="UNVRSLSTRESS"/>
</dbReference>
<dbReference type="EMBL" id="FNIR01000002">
    <property type="protein sequence ID" value="SDN82020.1"/>
    <property type="molecule type" value="Genomic_DNA"/>
</dbReference>
<keyword evidence="4" id="KW-1185">Reference proteome</keyword>
<proteinExistence type="inferred from homology"/>
<dbReference type="PANTHER" id="PTHR46268:SF6">
    <property type="entry name" value="UNIVERSAL STRESS PROTEIN UP12"/>
    <property type="match status" value="1"/>
</dbReference>
<dbReference type="InterPro" id="IPR006016">
    <property type="entry name" value="UspA"/>
</dbReference>
<evidence type="ECO:0000259" key="2">
    <source>
        <dbReference type="Pfam" id="PF00582"/>
    </source>
</evidence>
<dbReference type="SUPFAM" id="SSF52402">
    <property type="entry name" value="Adenine nucleotide alpha hydrolases-like"/>
    <property type="match status" value="1"/>
</dbReference>
<evidence type="ECO:0000313" key="4">
    <source>
        <dbReference type="Proteomes" id="UP000199088"/>
    </source>
</evidence>
<feature type="domain" description="UspA" evidence="2">
    <location>
        <begin position="2"/>
        <end position="135"/>
    </location>
</feature>
<dbReference type="InterPro" id="IPR014729">
    <property type="entry name" value="Rossmann-like_a/b/a_fold"/>
</dbReference>
<dbReference type="RefSeq" id="WP_091239968.1">
    <property type="nucleotide sequence ID" value="NZ_FNIR01000002.1"/>
</dbReference>
<dbReference type="Proteomes" id="UP000199088">
    <property type="component" value="Unassembled WGS sequence"/>
</dbReference>
<protein>
    <submittedName>
        <fullName evidence="3">Nucleotide-binding universal stress protein, UspA family</fullName>
    </submittedName>
</protein>
<dbReference type="Gene3D" id="3.40.50.620">
    <property type="entry name" value="HUPs"/>
    <property type="match status" value="1"/>
</dbReference>
<comment type="similarity">
    <text evidence="1">Belongs to the universal stress protein A family.</text>
</comment>
<evidence type="ECO:0000256" key="1">
    <source>
        <dbReference type="ARBA" id="ARBA00008791"/>
    </source>
</evidence>
<dbReference type="PANTHER" id="PTHR46268">
    <property type="entry name" value="STRESS RESPONSE PROTEIN NHAX"/>
    <property type="match status" value="1"/>
</dbReference>
<accession>A0A1H0EI90</accession>